<sequence>MESQFAYDVYKPIDPNSVVLNLEDLFKQLDTSNDPDNELIQSLPSLIASLESCKKIISNQNSTSESKTDAWSKVSKIVERIANFAKNEISRDPLETSGVVELIVQFMQLDDDTQSYHAVDYQCLRALANFCIYSDVNRQKILDSGGINTVLVHLQKKKDLETIRGACAVLLNAGLHYERINSEIIKLDGINTLSNLLEPENLLKIYVESIDTARMTVYFVTRVFLNLIGADEGKSKCATTEVITALTHLLSYSSSDNATSEDADIIENVVEILESIAIDNDEVQQILVKDKLFGSLLDFLEYSKPPEDCSQRTDKSYGESKAAVLKVIVSTTMSDKNMDPLFDDTIILHRLLNWLKLGPERDDLQMCAALSLGNLARSDVHCIKLVHDIHIVEPLANVLKTSSNVKVQHAVISALKNLSIAAGNKDIIGSCGVIGATSPLLEKDTVQPVQFVVVGIFKHLSSQNVKNSVRIILGENKDDVEKPLTRLLNLINRTDDLPIRSEGTRILVNLVKNMWVENPHSTLEGTSVSSLRSQLNKKEVAQPLINMVIESKYPILQNEGIIALTLLIMDDSAGDRDSNPALNLLLSTNSEEIDANTTSQSINHSVVNNEMIPSNSSSVEIQQKQSSTSPLLKTLLDMILIERDKYADEIECNVCLLLEKSVKASNGTQLHPKYGLESGAILSNHNELNNFSAMLGSFKRVKKSVKWVAIYSSFKQKPPNPYKTSTSHFFVPKKTALNNLQRLEPPKFLNRSTALTASETLKPD</sequence>
<protein>
    <submittedName>
        <fullName evidence="7">15560_t:CDS:1</fullName>
    </submittedName>
</protein>
<evidence type="ECO:0000256" key="6">
    <source>
        <dbReference type="ARBA" id="ARBA00023128"/>
    </source>
</evidence>
<dbReference type="InterPro" id="IPR000225">
    <property type="entry name" value="Armadillo"/>
</dbReference>
<proteinExistence type="predicted"/>
<evidence type="ECO:0000256" key="1">
    <source>
        <dbReference type="ARBA" id="ARBA00004173"/>
    </source>
</evidence>
<dbReference type="GO" id="GO:0005085">
    <property type="term" value="F:guanyl-nucleotide exchange factor activity"/>
    <property type="evidence" value="ECO:0007669"/>
    <property type="project" value="InterPro"/>
</dbReference>
<dbReference type="SMART" id="SM00185">
    <property type="entry name" value="ARM"/>
    <property type="match status" value="5"/>
</dbReference>
<dbReference type="Gene3D" id="1.25.10.10">
    <property type="entry name" value="Leucine-rich Repeat Variant"/>
    <property type="match status" value="2"/>
</dbReference>
<dbReference type="OrthoDB" id="26149at2759"/>
<evidence type="ECO:0000256" key="3">
    <source>
        <dbReference type="ARBA" id="ARBA00004514"/>
    </source>
</evidence>
<keyword evidence="5" id="KW-0256">Endoplasmic reticulum</keyword>
<comment type="caution">
    <text evidence="7">The sequence shown here is derived from an EMBL/GenBank/DDBJ whole genome shotgun (WGS) entry which is preliminary data.</text>
</comment>
<dbReference type="InterPro" id="IPR016024">
    <property type="entry name" value="ARM-type_fold"/>
</dbReference>
<keyword evidence="8" id="KW-1185">Reference proteome</keyword>
<dbReference type="GO" id="GO:0005739">
    <property type="term" value="C:mitochondrion"/>
    <property type="evidence" value="ECO:0007669"/>
    <property type="project" value="UniProtKB-SubCell"/>
</dbReference>
<organism evidence="7 8">
    <name type="scientific">Cetraspora pellucida</name>
    <dbReference type="NCBI Taxonomy" id="1433469"/>
    <lineage>
        <taxon>Eukaryota</taxon>
        <taxon>Fungi</taxon>
        <taxon>Fungi incertae sedis</taxon>
        <taxon>Mucoromycota</taxon>
        <taxon>Glomeromycotina</taxon>
        <taxon>Glomeromycetes</taxon>
        <taxon>Diversisporales</taxon>
        <taxon>Gigasporaceae</taxon>
        <taxon>Cetraspora</taxon>
    </lineage>
</organism>
<keyword evidence="6" id="KW-0496">Mitochondrion</keyword>
<evidence type="ECO:0000313" key="7">
    <source>
        <dbReference type="EMBL" id="CAG8658106.1"/>
    </source>
</evidence>
<evidence type="ECO:0000313" key="8">
    <source>
        <dbReference type="Proteomes" id="UP000789759"/>
    </source>
</evidence>
<dbReference type="PANTHER" id="PTHR10957">
    <property type="entry name" value="RAP1 GTPASE-GDP DISSOCIATION STIMULATOR 1"/>
    <property type="match status" value="1"/>
</dbReference>
<dbReference type="InterPro" id="IPR040144">
    <property type="entry name" value="RAP1GDS1"/>
</dbReference>
<evidence type="ECO:0000256" key="5">
    <source>
        <dbReference type="ARBA" id="ARBA00022824"/>
    </source>
</evidence>
<dbReference type="InterPro" id="IPR011989">
    <property type="entry name" value="ARM-like"/>
</dbReference>
<evidence type="ECO:0000256" key="4">
    <source>
        <dbReference type="ARBA" id="ARBA00022490"/>
    </source>
</evidence>
<reference evidence="7" key="1">
    <citation type="submission" date="2021-06" db="EMBL/GenBank/DDBJ databases">
        <authorList>
            <person name="Kallberg Y."/>
            <person name="Tangrot J."/>
            <person name="Rosling A."/>
        </authorList>
    </citation>
    <scope>NUCLEOTIDE SEQUENCE</scope>
    <source>
        <strain evidence="7">FL966</strain>
    </source>
</reference>
<dbReference type="GO" id="GO:0005829">
    <property type="term" value="C:cytosol"/>
    <property type="evidence" value="ECO:0007669"/>
    <property type="project" value="UniProtKB-SubCell"/>
</dbReference>
<dbReference type="AlphaFoldDB" id="A0A9N9H4L9"/>
<keyword evidence="4" id="KW-0963">Cytoplasm</keyword>
<name>A0A9N9H4L9_9GLOM</name>
<dbReference type="SUPFAM" id="SSF48371">
    <property type="entry name" value="ARM repeat"/>
    <property type="match status" value="1"/>
</dbReference>
<accession>A0A9N9H4L9</accession>
<evidence type="ECO:0000256" key="2">
    <source>
        <dbReference type="ARBA" id="ARBA00004240"/>
    </source>
</evidence>
<dbReference type="Proteomes" id="UP000789759">
    <property type="component" value="Unassembled WGS sequence"/>
</dbReference>
<comment type="subcellular location">
    <subcellularLocation>
        <location evidence="3">Cytoplasm</location>
        <location evidence="3">Cytosol</location>
    </subcellularLocation>
    <subcellularLocation>
        <location evidence="2">Endoplasmic reticulum</location>
    </subcellularLocation>
    <subcellularLocation>
        <location evidence="1">Mitochondrion</location>
    </subcellularLocation>
</comment>
<gene>
    <name evidence="7" type="ORF">CPELLU_LOCUS9670</name>
</gene>
<dbReference type="EMBL" id="CAJVQA010007537">
    <property type="protein sequence ID" value="CAG8658106.1"/>
    <property type="molecule type" value="Genomic_DNA"/>
</dbReference>
<dbReference type="GO" id="GO:0005783">
    <property type="term" value="C:endoplasmic reticulum"/>
    <property type="evidence" value="ECO:0007669"/>
    <property type="project" value="UniProtKB-SubCell"/>
</dbReference>